<dbReference type="RefSeq" id="WP_390213072.1">
    <property type="nucleotide sequence ID" value="NZ_JBHLXJ010000013.1"/>
</dbReference>
<dbReference type="Gene3D" id="3.40.390.10">
    <property type="entry name" value="Collagenase (Catalytic Domain)"/>
    <property type="match status" value="1"/>
</dbReference>
<evidence type="ECO:0000313" key="2">
    <source>
        <dbReference type="EMBL" id="MFC0350619.1"/>
    </source>
</evidence>
<keyword evidence="1" id="KW-0732">Signal</keyword>
<accession>A0ABV6IFK4</accession>
<reference evidence="2 3" key="1">
    <citation type="submission" date="2024-09" db="EMBL/GenBank/DDBJ databases">
        <authorList>
            <person name="Sun Q."/>
            <person name="Mori K."/>
        </authorList>
    </citation>
    <scope>NUCLEOTIDE SEQUENCE [LARGE SCALE GENOMIC DNA]</scope>
    <source>
        <strain evidence="2 3">CCM 8677</strain>
    </source>
</reference>
<organism evidence="2 3">
    <name type="scientific">Undibacterium danionis</name>
    <dbReference type="NCBI Taxonomy" id="1812100"/>
    <lineage>
        <taxon>Bacteria</taxon>
        <taxon>Pseudomonadati</taxon>
        <taxon>Pseudomonadota</taxon>
        <taxon>Betaproteobacteria</taxon>
        <taxon>Burkholderiales</taxon>
        <taxon>Oxalobacteraceae</taxon>
        <taxon>Undibacterium</taxon>
    </lineage>
</organism>
<evidence type="ECO:0000313" key="3">
    <source>
        <dbReference type="Proteomes" id="UP001589844"/>
    </source>
</evidence>
<feature type="chain" id="PRO_5046279453" evidence="1">
    <location>
        <begin position="21"/>
        <end position="386"/>
    </location>
</feature>
<dbReference type="InterPro" id="IPR024079">
    <property type="entry name" value="MetalloPept_cat_dom_sf"/>
</dbReference>
<gene>
    <name evidence="2" type="ORF">ACFFJH_12420</name>
</gene>
<dbReference type="Proteomes" id="UP001589844">
    <property type="component" value="Unassembled WGS sequence"/>
</dbReference>
<protein>
    <submittedName>
        <fullName evidence="2">Uncharacterized protein</fullName>
    </submittedName>
</protein>
<name>A0ABV6IFK4_9BURK</name>
<evidence type="ECO:0000256" key="1">
    <source>
        <dbReference type="SAM" id="SignalP"/>
    </source>
</evidence>
<sequence>MNQKFFISIALLISTVSLNAKSNTPESSPRSLLTKNVTSQNKITFSSANPNITSISRSITPLAAQKIAAANSSNQNTLLARPIDDGNDPPGTPPNAIKEIDLLIVVPHTDAQSRPTLGCTNLPGNIKTYTIYGNDYCASLGLQGTWFASSPTNNVVGELNAARQALINTTNSTLYNYHVVGVVVAPRTDPIFVGSASARRMKLKSVNNILYYRNMLKADVVVSMMDNNATGGDSDLEFDENSAFVAISYLLDVDISEPILAHEMGHILGLAHDPQTIKVGGYQDRNHFPSYGVGTYSCTAGDYGTPCSQEYGDIMSYRRGNGSGYVRELRYSALGEFTCGPTKNLTCSTTFDNTYIPDAKRAIFGSNIGNQKVNNTNSWTKVSNYR</sequence>
<proteinExistence type="predicted"/>
<dbReference type="EMBL" id="JBHLXJ010000013">
    <property type="protein sequence ID" value="MFC0350619.1"/>
    <property type="molecule type" value="Genomic_DNA"/>
</dbReference>
<comment type="caution">
    <text evidence="2">The sequence shown here is derived from an EMBL/GenBank/DDBJ whole genome shotgun (WGS) entry which is preliminary data.</text>
</comment>
<feature type="signal peptide" evidence="1">
    <location>
        <begin position="1"/>
        <end position="20"/>
    </location>
</feature>
<dbReference type="SUPFAM" id="SSF55486">
    <property type="entry name" value="Metalloproteases ('zincins'), catalytic domain"/>
    <property type="match status" value="1"/>
</dbReference>
<keyword evidence="3" id="KW-1185">Reference proteome</keyword>